<comment type="caution">
    <text evidence="1">The sequence shown here is derived from an EMBL/GenBank/DDBJ whole genome shotgun (WGS) entry which is preliminary data.</text>
</comment>
<dbReference type="Proteomes" id="UP000233720">
    <property type="component" value="Unassembled WGS sequence"/>
</dbReference>
<evidence type="ECO:0000313" key="2">
    <source>
        <dbReference type="EMBL" id="PKV17546.1"/>
    </source>
</evidence>
<name>A0A2N3RLC1_9XANT</name>
<dbReference type="Proteomes" id="UP000233748">
    <property type="component" value="Unassembled WGS sequence"/>
</dbReference>
<keyword evidence="4" id="KW-1185">Reference proteome</keyword>
<sequence length="95" mass="10163">MRDDAVEYQVAHWQTAPGGTLAKVYFSRSYKDEAGKVDRDTFVAKEEARIPEHLAALRGLPPITPPDIARSGTLTLTVDGAADGEVIVPKASAAN</sequence>
<gene>
    <name evidence="1" type="ORF">XpruCFBP8353_08495</name>
    <name evidence="2" type="ORF">XpruCFBP8354_08495</name>
</gene>
<proteinExistence type="predicted"/>
<evidence type="ECO:0000313" key="4">
    <source>
        <dbReference type="Proteomes" id="UP000233748"/>
    </source>
</evidence>
<evidence type="ECO:0000313" key="3">
    <source>
        <dbReference type="Proteomes" id="UP000233720"/>
    </source>
</evidence>
<protein>
    <submittedName>
        <fullName evidence="1">Uncharacterized protein</fullName>
    </submittedName>
</protein>
<dbReference type="EMBL" id="PHKV01000002">
    <property type="protein sequence ID" value="PKV13268.1"/>
    <property type="molecule type" value="Genomic_DNA"/>
</dbReference>
<organism evidence="1 3">
    <name type="scientific">Xanthomonas prunicola</name>
    <dbReference type="NCBI Taxonomy" id="2053930"/>
    <lineage>
        <taxon>Bacteria</taxon>
        <taxon>Pseudomonadati</taxon>
        <taxon>Pseudomonadota</taxon>
        <taxon>Gammaproteobacteria</taxon>
        <taxon>Lysobacterales</taxon>
        <taxon>Lysobacteraceae</taxon>
        <taxon>Xanthomonas</taxon>
    </lineage>
</organism>
<dbReference type="AlphaFoldDB" id="A0A2N3RLC1"/>
<reference evidence="3 4" key="1">
    <citation type="submission" date="2017-11" db="EMBL/GenBank/DDBJ databases">
        <title>Xanthomonas prunicola sp. nov., a novel pathogen that affects nectarine (Prunus persica var. nectarine) trees.</title>
        <authorList>
            <person name="Lopez M."/>
            <person name="Lopez-Soriano P."/>
            <person name="Garita-Cambronero J."/>
            <person name="Beltran C."/>
            <person name="Taghouti G."/>
            <person name="Portier P."/>
            <person name="Cubero J."/>
            <person name="Fischer-Le Saux M."/>
            <person name="Marco-Noales E."/>
        </authorList>
    </citation>
    <scope>NUCLEOTIDE SEQUENCE [LARGE SCALE GENOMIC DNA]</scope>
    <source>
        <strain evidence="1 3">CFBP8353</strain>
        <strain evidence="2 4">CFBP8354</strain>
    </source>
</reference>
<accession>A0A2N3RLC1</accession>
<evidence type="ECO:0000313" key="1">
    <source>
        <dbReference type="EMBL" id="PKV13268.1"/>
    </source>
</evidence>
<dbReference type="EMBL" id="PHKW01000002">
    <property type="protein sequence ID" value="PKV17546.1"/>
    <property type="molecule type" value="Genomic_DNA"/>
</dbReference>